<evidence type="ECO:0000313" key="1">
    <source>
        <dbReference type="EMBL" id="MFC6790084.1"/>
    </source>
</evidence>
<comment type="caution">
    <text evidence="1">The sequence shown here is derived from an EMBL/GenBank/DDBJ whole genome shotgun (WGS) entry which is preliminary data.</text>
</comment>
<reference evidence="2" key="1">
    <citation type="journal article" date="2019" name="Int. J. Syst. Evol. Microbiol.">
        <title>The Global Catalogue of Microorganisms (GCM) 10K type strain sequencing project: providing services to taxonomists for standard genome sequencing and annotation.</title>
        <authorList>
            <consortium name="The Broad Institute Genomics Platform"/>
            <consortium name="The Broad Institute Genome Sequencing Center for Infectious Disease"/>
            <person name="Wu L."/>
            <person name="Ma J."/>
        </authorList>
    </citation>
    <scope>NUCLEOTIDE SEQUENCE [LARGE SCALE GENOMIC DNA]</scope>
    <source>
        <strain evidence="2">CCUG 48316</strain>
    </source>
</reference>
<dbReference type="Gene3D" id="3.90.1480.20">
    <property type="entry name" value="Glycosyl transferase family 29"/>
    <property type="match status" value="1"/>
</dbReference>
<proteinExistence type="predicted"/>
<protein>
    <submittedName>
        <fullName evidence="1">Uncharacterized protein</fullName>
    </submittedName>
</protein>
<evidence type="ECO:0000313" key="2">
    <source>
        <dbReference type="Proteomes" id="UP001596292"/>
    </source>
</evidence>
<dbReference type="EMBL" id="JBHSWN010000001">
    <property type="protein sequence ID" value="MFC6790084.1"/>
    <property type="molecule type" value="Genomic_DNA"/>
</dbReference>
<organism evidence="1 2">
    <name type="scientific">Methylobacterium komagatae</name>
    <dbReference type="NCBI Taxonomy" id="374425"/>
    <lineage>
        <taxon>Bacteria</taxon>
        <taxon>Pseudomonadati</taxon>
        <taxon>Pseudomonadota</taxon>
        <taxon>Alphaproteobacteria</taxon>
        <taxon>Hyphomicrobiales</taxon>
        <taxon>Methylobacteriaceae</taxon>
        <taxon>Methylobacterium</taxon>
    </lineage>
</organism>
<sequence length="211" mass="22460">MPSDTDSSCPSGPDLVTSASLAIVGNAPGIGDVGPAIDAAACVVRFNNAPGFGAGTGRRVTHLALVNRGGQMREWLEDRHFLMRPVIRAAGAFILPFPMLPAEHNVPEPICWTREILARLRPLGRPIHILPEALHDQARGLLAEGTSHEPNPSTGFLVTLALLQGRGAQGPAAEVYGFGFEGWPGHPWKAERAWFSAAEAAGRLHLHPLQG</sequence>
<accession>A0ABW2BJK2</accession>
<dbReference type="Proteomes" id="UP001596292">
    <property type="component" value="Unassembled WGS sequence"/>
</dbReference>
<keyword evidence="2" id="KW-1185">Reference proteome</keyword>
<dbReference type="InterPro" id="IPR038578">
    <property type="entry name" value="GT29-like_sf"/>
</dbReference>
<name>A0ABW2BJK2_9HYPH</name>
<dbReference type="RefSeq" id="WP_378969469.1">
    <property type="nucleotide sequence ID" value="NZ_JBHSWN010000001.1"/>
</dbReference>
<gene>
    <name evidence="1" type="ORF">ACFQE0_10920</name>
</gene>